<dbReference type="AlphaFoldDB" id="A0A1I1UXE3"/>
<dbReference type="STRING" id="1045775.SAMN05216378_1160"/>
<reference evidence="2" key="1">
    <citation type="submission" date="2016-10" db="EMBL/GenBank/DDBJ databases">
        <authorList>
            <person name="Varghese N."/>
            <person name="Submissions S."/>
        </authorList>
    </citation>
    <scope>NUCLEOTIDE SEQUENCE [LARGE SCALE GENOMIC DNA]</scope>
    <source>
        <strain evidence="2">CGMCC 1.10784</strain>
    </source>
</reference>
<name>A0A1I1UXE3_9BACL</name>
<protein>
    <submittedName>
        <fullName evidence="1">Uncharacterized protein</fullName>
    </submittedName>
</protein>
<proteinExistence type="predicted"/>
<dbReference type="Proteomes" id="UP000198855">
    <property type="component" value="Unassembled WGS sequence"/>
</dbReference>
<evidence type="ECO:0000313" key="1">
    <source>
        <dbReference type="EMBL" id="SFD72690.1"/>
    </source>
</evidence>
<accession>A0A1I1UXE3</accession>
<evidence type="ECO:0000313" key="2">
    <source>
        <dbReference type="Proteomes" id="UP000198855"/>
    </source>
</evidence>
<sequence>METAKYAEYKHYLFGGRYLMAYPVYLYKEYEDEETVIYKFSIKHYDSISDYLDKFVRIQLNKKKK</sequence>
<gene>
    <name evidence="1" type="ORF">SAMN05216378_1160</name>
</gene>
<organism evidence="1 2">
    <name type="scientific">Paenibacillus catalpae</name>
    <dbReference type="NCBI Taxonomy" id="1045775"/>
    <lineage>
        <taxon>Bacteria</taxon>
        <taxon>Bacillati</taxon>
        <taxon>Bacillota</taxon>
        <taxon>Bacilli</taxon>
        <taxon>Bacillales</taxon>
        <taxon>Paenibacillaceae</taxon>
        <taxon>Paenibacillus</taxon>
    </lineage>
</organism>
<dbReference type="EMBL" id="FOMT01000001">
    <property type="protein sequence ID" value="SFD72690.1"/>
    <property type="molecule type" value="Genomic_DNA"/>
</dbReference>
<keyword evidence="2" id="KW-1185">Reference proteome</keyword>